<evidence type="ECO:0000313" key="1">
    <source>
        <dbReference type="EMBL" id="CCA17309.1"/>
    </source>
</evidence>
<accession>F0W8A9</accession>
<name>F0W8A9_9STRA</name>
<proteinExistence type="predicted"/>
<dbReference type="HOGENOM" id="CLU_2445361_0_0_1"/>
<sequence length="90" mass="10819">MEFKQRHCFRLHHTGILASQNRLLGSTDYLNVVSMHWECHRLPFGHYLGWKKLEWAYCAEFRELVHTSKKHKTAQLFFQSKSCLLQQQDL</sequence>
<organism evidence="1">
    <name type="scientific">Albugo laibachii Nc14</name>
    <dbReference type="NCBI Taxonomy" id="890382"/>
    <lineage>
        <taxon>Eukaryota</taxon>
        <taxon>Sar</taxon>
        <taxon>Stramenopiles</taxon>
        <taxon>Oomycota</taxon>
        <taxon>Peronosporomycetes</taxon>
        <taxon>Albuginales</taxon>
        <taxon>Albuginaceae</taxon>
        <taxon>Albugo</taxon>
    </lineage>
</organism>
<dbReference type="AlphaFoldDB" id="F0W8A9"/>
<reference evidence="1" key="2">
    <citation type="submission" date="2011-02" db="EMBL/GenBank/DDBJ databases">
        <authorList>
            <person name="MacLean D."/>
        </authorList>
    </citation>
    <scope>NUCLEOTIDE SEQUENCE</scope>
</reference>
<gene>
    <name evidence="1" type="primary">AlNc14C33G3003</name>
    <name evidence="1" type="ORF">ALNC14_034520</name>
</gene>
<dbReference type="EMBL" id="FR824078">
    <property type="protein sequence ID" value="CCA17309.1"/>
    <property type="molecule type" value="Genomic_DNA"/>
</dbReference>
<protein>
    <submittedName>
        <fullName evidence="1">AlNc14C33G3003 protein</fullName>
    </submittedName>
</protein>
<reference evidence="1" key="1">
    <citation type="journal article" date="2011" name="PLoS Biol.">
        <title>Gene gain and loss during evolution of obligate parasitism in the white rust pathogen of Arabidopsis thaliana.</title>
        <authorList>
            <person name="Kemen E."/>
            <person name="Gardiner A."/>
            <person name="Schultz-Larsen T."/>
            <person name="Kemen A.C."/>
            <person name="Balmuth A.L."/>
            <person name="Robert-Seilaniantz A."/>
            <person name="Bailey K."/>
            <person name="Holub E."/>
            <person name="Studholme D.J."/>
            <person name="Maclean D."/>
            <person name="Jones J.D."/>
        </authorList>
    </citation>
    <scope>NUCLEOTIDE SEQUENCE</scope>
</reference>